<dbReference type="Proteomes" id="UP000831189">
    <property type="component" value="Chromosome"/>
</dbReference>
<comment type="similarity">
    <text evidence="1">Belongs to the LysR transcriptional regulatory family.</text>
</comment>
<evidence type="ECO:0000313" key="7">
    <source>
        <dbReference type="Proteomes" id="UP000831189"/>
    </source>
</evidence>
<dbReference type="Gene3D" id="1.10.10.10">
    <property type="entry name" value="Winged helix-like DNA-binding domain superfamily/Winged helix DNA-binding domain"/>
    <property type="match status" value="1"/>
</dbReference>
<evidence type="ECO:0000256" key="4">
    <source>
        <dbReference type="ARBA" id="ARBA00023163"/>
    </source>
</evidence>
<dbReference type="InterPro" id="IPR000847">
    <property type="entry name" value="LysR_HTH_N"/>
</dbReference>
<dbReference type="PRINTS" id="PR00039">
    <property type="entry name" value="HTHLYSR"/>
</dbReference>
<keyword evidence="3" id="KW-0238">DNA-binding</keyword>
<dbReference type="EMBL" id="CP096208">
    <property type="protein sequence ID" value="UPQ84710.1"/>
    <property type="molecule type" value="Genomic_DNA"/>
</dbReference>
<evidence type="ECO:0000256" key="1">
    <source>
        <dbReference type="ARBA" id="ARBA00009437"/>
    </source>
</evidence>
<gene>
    <name evidence="6" type="ORF">M0M42_10160</name>
</gene>
<evidence type="ECO:0000256" key="2">
    <source>
        <dbReference type="ARBA" id="ARBA00023015"/>
    </source>
</evidence>
<evidence type="ECO:0000313" key="6">
    <source>
        <dbReference type="EMBL" id="UPQ84710.1"/>
    </source>
</evidence>
<dbReference type="InterPro" id="IPR036388">
    <property type="entry name" value="WH-like_DNA-bd_sf"/>
</dbReference>
<keyword evidence="4" id="KW-0804">Transcription</keyword>
<dbReference type="InterPro" id="IPR036390">
    <property type="entry name" value="WH_DNA-bd_sf"/>
</dbReference>
<accession>A0ABY4KV24</accession>
<dbReference type="InterPro" id="IPR005119">
    <property type="entry name" value="LysR_subst-bd"/>
</dbReference>
<reference evidence="6 7" key="1">
    <citation type="submission" date="2022-04" db="EMBL/GenBank/DDBJ databases">
        <title>Pseudomonas knackmussii B09-2.</title>
        <authorList>
            <person name="Deng Y."/>
        </authorList>
    </citation>
    <scope>NUCLEOTIDE SEQUENCE [LARGE SCALE GENOMIC DNA]</scope>
    <source>
        <strain evidence="6 7">B09-2</strain>
    </source>
</reference>
<evidence type="ECO:0000256" key="3">
    <source>
        <dbReference type="ARBA" id="ARBA00023125"/>
    </source>
</evidence>
<dbReference type="Gene3D" id="3.40.190.290">
    <property type="match status" value="1"/>
</dbReference>
<protein>
    <submittedName>
        <fullName evidence="6">LysR family transcriptional regulator</fullName>
    </submittedName>
</protein>
<dbReference type="CDD" id="cd08472">
    <property type="entry name" value="PBP2_CrgA_like_3"/>
    <property type="match status" value="1"/>
</dbReference>
<dbReference type="PANTHER" id="PTHR30537">
    <property type="entry name" value="HTH-TYPE TRANSCRIPTIONAL REGULATOR"/>
    <property type="match status" value="1"/>
</dbReference>
<keyword evidence="7" id="KW-1185">Reference proteome</keyword>
<proteinExistence type="inferred from homology"/>
<dbReference type="SUPFAM" id="SSF53850">
    <property type="entry name" value="Periplasmic binding protein-like II"/>
    <property type="match status" value="1"/>
</dbReference>
<sequence>MDQLQTMQIYVQVVDSGSFTQAAEVLQLHRPTITKAVQQLERELGVRLLHRTTRKVSVTTEGGEFYQRCTRLLEEVNDTFSSFTSHAVVPTGRLRLDLPVTLAKSVIIPALPNFQKRYPQIELILGATDQPVDLFDDGIDCVVRLGELKDSSLVARRIGAIPMVTCASPEYLERYGMPMSLEELDQHRAVNFFTGRERKVVDWAFRVENTIVTLRLRSGVMTNESEALLACGLAGFGLLQGVRPVLQPYLDTGRLIQVLADYPAMPKPVSILYPSRSYLAPKVRVFVDWLTELLDQQRSTGSDY</sequence>
<dbReference type="Pfam" id="PF00126">
    <property type="entry name" value="HTH_1"/>
    <property type="match status" value="1"/>
</dbReference>
<keyword evidence="2" id="KW-0805">Transcription regulation</keyword>
<dbReference type="SUPFAM" id="SSF46785">
    <property type="entry name" value="Winged helix' DNA-binding domain"/>
    <property type="match status" value="1"/>
</dbReference>
<evidence type="ECO:0000259" key="5">
    <source>
        <dbReference type="PROSITE" id="PS50931"/>
    </source>
</evidence>
<name>A0ABY4KV24_9PSED</name>
<dbReference type="Pfam" id="PF03466">
    <property type="entry name" value="LysR_substrate"/>
    <property type="match status" value="1"/>
</dbReference>
<feature type="domain" description="HTH lysR-type" evidence="5">
    <location>
        <begin position="1"/>
        <end position="59"/>
    </location>
</feature>
<dbReference type="PANTHER" id="PTHR30537:SF72">
    <property type="entry name" value="LYSR FAMILY TRANSCRIPTIONAL REGULATOR"/>
    <property type="match status" value="1"/>
</dbReference>
<organism evidence="6 7">
    <name type="scientific">Pseudomonas knackmussii</name>
    <dbReference type="NCBI Taxonomy" id="65741"/>
    <lineage>
        <taxon>Bacteria</taxon>
        <taxon>Pseudomonadati</taxon>
        <taxon>Pseudomonadota</taxon>
        <taxon>Gammaproteobacteria</taxon>
        <taxon>Pseudomonadales</taxon>
        <taxon>Pseudomonadaceae</taxon>
        <taxon>Pseudomonas</taxon>
    </lineage>
</organism>
<dbReference type="InterPro" id="IPR058163">
    <property type="entry name" value="LysR-type_TF_proteobact-type"/>
</dbReference>
<dbReference type="PROSITE" id="PS50931">
    <property type="entry name" value="HTH_LYSR"/>
    <property type="match status" value="1"/>
</dbReference>